<reference evidence="2" key="1">
    <citation type="journal article" date="2024" name="Proc. Natl. Acad. Sci. U.S.A.">
        <title>Extraordinary preservation of gene collinearity over three hundred million years revealed in homosporous lycophytes.</title>
        <authorList>
            <person name="Li C."/>
            <person name="Wickell D."/>
            <person name="Kuo L.Y."/>
            <person name="Chen X."/>
            <person name="Nie B."/>
            <person name="Liao X."/>
            <person name="Peng D."/>
            <person name="Ji J."/>
            <person name="Jenkins J."/>
            <person name="Williams M."/>
            <person name="Shu S."/>
            <person name="Plott C."/>
            <person name="Barry K."/>
            <person name="Rajasekar S."/>
            <person name="Grimwood J."/>
            <person name="Han X."/>
            <person name="Sun S."/>
            <person name="Hou Z."/>
            <person name="He W."/>
            <person name="Dai G."/>
            <person name="Sun C."/>
            <person name="Schmutz J."/>
            <person name="Leebens-Mack J.H."/>
            <person name="Li F.W."/>
            <person name="Wang L."/>
        </authorList>
    </citation>
    <scope>NUCLEOTIDE SEQUENCE [LARGE SCALE GENOMIC DNA]</scope>
    <source>
        <strain evidence="2">cv. PW_Plant_1</strain>
    </source>
</reference>
<accession>A0ACC2AMU8</accession>
<evidence type="ECO:0000313" key="1">
    <source>
        <dbReference type="EMBL" id="KAJ7518477.1"/>
    </source>
</evidence>
<keyword evidence="2" id="KW-1185">Reference proteome</keyword>
<organism evidence="1 2">
    <name type="scientific">Diphasiastrum complanatum</name>
    <name type="common">Issler's clubmoss</name>
    <name type="synonym">Lycopodium complanatum</name>
    <dbReference type="NCBI Taxonomy" id="34168"/>
    <lineage>
        <taxon>Eukaryota</taxon>
        <taxon>Viridiplantae</taxon>
        <taxon>Streptophyta</taxon>
        <taxon>Embryophyta</taxon>
        <taxon>Tracheophyta</taxon>
        <taxon>Lycopodiopsida</taxon>
        <taxon>Lycopodiales</taxon>
        <taxon>Lycopodiaceae</taxon>
        <taxon>Lycopodioideae</taxon>
        <taxon>Diphasiastrum</taxon>
    </lineage>
</organism>
<comment type="caution">
    <text evidence="1">The sequence shown here is derived from an EMBL/GenBank/DDBJ whole genome shotgun (WGS) entry which is preliminary data.</text>
</comment>
<gene>
    <name evidence="1" type="ORF">O6H91_21G071100</name>
</gene>
<name>A0ACC2AMU8_DIPCM</name>
<dbReference type="Proteomes" id="UP001162992">
    <property type="component" value="Chromosome 21"/>
</dbReference>
<protein>
    <submittedName>
        <fullName evidence="1">Uncharacterized protein</fullName>
    </submittedName>
</protein>
<dbReference type="EMBL" id="CM055112">
    <property type="protein sequence ID" value="KAJ7518477.1"/>
    <property type="molecule type" value="Genomic_DNA"/>
</dbReference>
<proteinExistence type="predicted"/>
<evidence type="ECO:0000313" key="2">
    <source>
        <dbReference type="Proteomes" id="UP001162992"/>
    </source>
</evidence>
<sequence>MLPSPSHPTLLLLATYNQPHPFPSLPRSLPALPAPRLPSCPVAPHSMLHFLLHLHLASALRCPAVAQSPLSTGCLFISSCTHLPWLSVSYIFQTILRTISDRRPQIVGLCCSSQTCSLLDQRHNCRMPEQMS</sequence>